<accession>A0A382JR08</accession>
<name>A0A382JR08_9ZZZZ</name>
<feature type="non-terminal residue" evidence="1">
    <location>
        <position position="1"/>
    </location>
</feature>
<reference evidence="1" key="1">
    <citation type="submission" date="2018-05" db="EMBL/GenBank/DDBJ databases">
        <authorList>
            <person name="Lanie J.A."/>
            <person name="Ng W.-L."/>
            <person name="Kazmierczak K.M."/>
            <person name="Andrzejewski T.M."/>
            <person name="Davidsen T.M."/>
            <person name="Wayne K.J."/>
            <person name="Tettelin H."/>
            <person name="Glass J.I."/>
            <person name="Rusch D."/>
            <person name="Podicherti R."/>
            <person name="Tsui H.-C.T."/>
            <person name="Winkler M.E."/>
        </authorList>
    </citation>
    <scope>NUCLEOTIDE SEQUENCE</scope>
</reference>
<proteinExistence type="predicted"/>
<evidence type="ECO:0000313" key="1">
    <source>
        <dbReference type="EMBL" id="SVC13041.1"/>
    </source>
</evidence>
<organism evidence="1">
    <name type="scientific">marine metagenome</name>
    <dbReference type="NCBI Taxonomy" id="408172"/>
    <lineage>
        <taxon>unclassified sequences</taxon>
        <taxon>metagenomes</taxon>
        <taxon>ecological metagenomes</taxon>
    </lineage>
</organism>
<dbReference type="EMBL" id="UINC01075147">
    <property type="protein sequence ID" value="SVC13041.1"/>
    <property type="molecule type" value="Genomic_DNA"/>
</dbReference>
<sequence length="64" mass="6773">VHPFGGDRASRSDPVRTSDVVLADGSRSVAHDALHDDVEFPEVTSGAAPYAVPELDLLGDRTTQ</sequence>
<protein>
    <submittedName>
        <fullName evidence="1">Uncharacterized protein</fullName>
    </submittedName>
</protein>
<gene>
    <name evidence="1" type="ORF">METZ01_LOCUS265895</name>
</gene>
<dbReference type="AlphaFoldDB" id="A0A382JR08"/>